<dbReference type="EMBL" id="MSTI01000184">
    <property type="protein sequence ID" value="OLV15359.1"/>
    <property type="molecule type" value="Genomic_DNA"/>
</dbReference>
<dbReference type="GO" id="GO:0003677">
    <property type="term" value="F:DNA binding"/>
    <property type="evidence" value="ECO:0007669"/>
    <property type="project" value="InterPro"/>
</dbReference>
<dbReference type="InterPro" id="IPR002559">
    <property type="entry name" value="Transposase_11"/>
</dbReference>
<dbReference type="InterPro" id="IPR012337">
    <property type="entry name" value="RNaseH-like_sf"/>
</dbReference>
<evidence type="ECO:0000259" key="2">
    <source>
        <dbReference type="Pfam" id="PF01609"/>
    </source>
</evidence>
<evidence type="ECO:0000313" key="3">
    <source>
        <dbReference type="EMBL" id="OLV15359.1"/>
    </source>
</evidence>
<gene>
    <name evidence="3" type="ORF">BOO71_0015133</name>
</gene>
<protein>
    <recommendedName>
        <fullName evidence="2">Transposase IS4-like domain-containing protein</fullName>
    </recommendedName>
</protein>
<dbReference type="SUPFAM" id="SSF53098">
    <property type="entry name" value="Ribonuclease H-like"/>
    <property type="match status" value="1"/>
</dbReference>
<dbReference type="AlphaFoldDB" id="A0A1U7NR11"/>
<feature type="transmembrane region" description="Helical" evidence="1">
    <location>
        <begin position="49"/>
        <end position="67"/>
    </location>
</feature>
<evidence type="ECO:0000256" key="1">
    <source>
        <dbReference type="SAM" id="Phobius"/>
    </source>
</evidence>
<dbReference type="Pfam" id="PF01609">
    <property type="entry name" value="DDE_Tnp_1"/>
    <property type="match status" value="1"/>
</dbReference>
<comment type="caution">
    <text evidence="3">The sequence shown here is derived from an EMBL/GenBank/DDBJ whole genome shotgun (WGS) entry which is preliminary data.</text>
</comment>
<sequence>MASNASAASRILNGYRKRWKIECLFRALKTSGFWLDGTHMKFPTHVTRLLCLLILTSVWSVLIGTLQETALNTDTGPGVS</sequence>
<dbReference type="GO" id="GO:0004803">
    <property type="term" value="F:transposase activity"/>
    <property type="evidence" value="ECO:0007669"/>
    <property type="project" value="InterPro"/>
</dbReference>
<accession>A0A1U7NR11</accession>
<dbReference type="Gene3D" id="3.90.350.10">
    <property type="entry name" value="Transposase Inhibitor Protein From Tn5, Chain A, domain 1"/>
    <property type="match status" value="1"/>
</dbReference>
<dbReference type="GO" id="GO:0006313">
    <property type="term" value="P:DNA transposition"/>
    <property type="evidence" value="ECO:0007669"/>
    <property type="project" value="InterPro"/>
</dbReference>
<organism evidence="3 4">
    <name type="scientific">Deinococcus marmoris</name>
    <dbReference type="NCBI Taxonomy" id="249408"/>
    <lineage>
        <taxon>Bacteria</taxon>
        <taxon>Thermotogati</taxon>
        <taxon>Deinococcota</taxon>
        <taxon>Deinococci</taxon>
        <taxon>Deinococcales</taxon>
        <taxon>Deinococcaceae</taxon>
        <taxon>Deinococcus</taxon>
    </lineage>
</organism>
<keyword evidence="1" id="KW-0472">Membrane</keyword>
<keyword evidence="4" id="KW-1185">Reference proteome</keyword>
<dbReference type="Proteomes" id="UP000186607">
    <property type="component" value="Unassembled WGS sequence"/>
</dbReference>
<proteinExistence type="predicted"/>
<feature type="domain" description="Transposase IS4-like" evidence="2">
    <location>
        <begin position="5"/>
        <end position="58"/>
    </location>
</feature>
<reference evidence="3 4" key="1">
    <citation type="submission" date="2017-01" db="EMBL/GenBank/DDBJ databases">
        <title>Genome Analysis of Deinococcus marmoris KOPRI26562.</title>
        <authorList>
            <person name="Kim J.H."/>
            <person name="Oh H.-M."/>
        </authorList>
    </citation>
    <scope>NUCLEOTIDE SEQUENCE [LARGE SCALE GENOMIC DNA]</scope>
    <source>
        <strain evidence="3 4">KOPRI26562</strain>
    </source>
</reference>
<keyword evidence="1" id="KW-1133">Transmembrane helix</keyword>
<evidence type="ECO:0000313" key="4">
    <source>
        <dbReference type="Proteomes" id="UP000186607"/>
    </source>
</evidence>
<name>A0A1U7NR11_9DEIO</name>
<keyword evidence="1" id="KW-0812">Transmembrane</keyword>